<sequence>MEFKGKAMILISHIFNILFSFPSSIFIVINNDSITVSLKLAAGSFNRLHVQLVHKKCRVSQKVADPKYSDYNH</sequence>
<comment type="caution">
    <text evidence="2">The sequence shown here is derived from an EMBL/GenBank/DDBJ whole genome shotgun (WGS) entry which is preliminary data.</text>
</comment>
<dbReference type="AlphaFoldDB" id="A0A5B6W1T8"/>
<protein>
    <submittedName>
        <fullName evidence="2">Uncharacterized protein</fullName>
    </submittedName>
</protein>
<keyword evidence="3" id="KW-1185">Reference proteome</keyword>
<dbReference type="EMBL" id="SMMG02000005">
    <property type="protein sequence ID" value="KAA3475701.1"/>
    <property type="molecule type" value="Genomic_DNA"/>
</dbReference>
<accession>A0A5B6W1T8</accession>
<evidence type="ECO:0000313" key="2">
    <source>
        <dbReference type="EMBL" id="KAA3475701.1"/>
    </source>
</evidence>
<proteinExistence type="predicted"/>
<keyword evidence="1" id="KW-1133">Transmembrane helix</keyword>
<gene>
    <name evidence="2" type="ORF">EPI10_025851</name>
</gene>
<keyword evidence="1" id="KW-0472">Membrane</keyword>
<keyword evidence="1" id="KW-0812">Transmembrane</keyword>
<name>A0A5B6W1T8_9ROSI</name>
<evidence type="ECO:0000256" key="1">
    <source>
        <dbReference type="SAM" id="Phobius"/>
    </source>
</evidence>
<dbReference type="Proteomes" id="UP000325315">
    <property type="component" value="Unassembled WGS sequence"/>
</dbReference>
<organism evidence="2 3">
    <name type="scientific">Gossypium australe</name>
    <dbReference type="NCBI Taxonomy" id="47621"/>
    <lineage>
        <taxon>Eukaryota</taxon>
        <taxon>Viridiplantae</taxon>
        <taxon>Streptophyta</taxon>
        <taxon>Embryophyta</taxon>
        <taxon>Tracheophyta</taxon>
        <taxon>Spermatophyta</taxon>
        <taxon>Magnoliopsida</taxon>
        <taxon>eudicotyledons</taxon>
        <taxon>Gunneridae</taxon>
        <taxon>Pentapetalae</taxon>
        <taxon>rosids</taxon>
        <taxon>malvids</taxon>
        <taxon>Malvales</taxon>
        <taxon>Malvaceae</taxon>
        <taxon>Malvoideae</taxon>
        <taxon>Gossypium</taxon>
    </lineage>
</organism>
<evidence type="ECO:0000313" key="3">
    <source>
        <dbReference type="Proteomes" id="UP000325315"/>
    </source>
</evidence>
<reference evidence="3" key="1">
    <citation type="journal article" date="2019" name="Plant Biotechnol. J.">
        <title>Genome sequencing of the Australian wild diploid species Gossypium australe highlights disease resistance and delayed gland morphogenesis.</title>
        <authorList>
            <person name="Cai Y."/>
            <person name="Cai X."/>
            <person name="Wang Q."/>
            <person name="Wang P."/>
            <person name="Zhang Y."/>
            <person name="Cai C."/>
            <person name="Xu Y."/>
            <person name="Wang K."/>
            <person name="Zhou Z."/>
            <person name="Wang C."/>
            <person name="Geng S."/>
            <person name="Li B."/>
            <person name="Dong Q."/>
            <person name="Hou Y."/>
            <person name="Wang H."/>
            <person name="Ai P."/>
            <person name="Liu Z."/>
            <person name="Yi F."/>
            <person name="Sun M."/>
            <person name="An G."/>
            <person name="Cheng J."/>
            <person name="Zhang Y."/>
            <person name="Shi Q."/>
            <person name="Xie Y."/>
            <person name="Shi X."/>
            <person name="Chang Y."/>
            <person name="Huang F."/>
            <person name="Chen Y."/>
            <person name="Hong S."/>
            <person name="Mi L."/>
            <person name="Sun Q."/>
            <person name="Zhang L."/>
            <person name="Zhou B."/>
            <person name="Peng R."/>
            <person name="Zhang X."/>
            <person name="Liu F."/>
        </authorList>
    </citation>
    <scope>NUCLEOTIDE SEQUENCE [LARGE SCALE GENOMIC DNA]</scope>
    <source>
        <strain evidence="3">cv. PA1801</strain>
    </source>
</reference>
<feature type="transmembrane region" description="Helical" evidence="1">
    <location>
        <begin position="7"/>
        <end position="29"/>
    </location>
</feature>